<dbReference type="GO" id="GO:0008168">
    <property type="term" value="F:methyltransferase activity"/>
    <property type="evidence" value="ECO:0007669"/>
    <property type="project" value="UniProtKB-KW"/>
</dbReference>
<keyword evidence="4" id="KW-1185">Reference proteome</keyword>
<dbReference type="InterPro" id="IPR029063">
    <property type="entry name" value="SAM-dependent_MTases_sf"/>
</dbReference>
<dbReference type="PATRIC" id="fig|1423783.4.peg.1767"/>
<organism evidence="3 4">
    <name type="scientific">Lacticaseibacillus pantheris DSM 15945 = JCM 12539 = NBRC 106106</name>
    <dbReference type="NCBI Taxonomy" id="1423783"/>
    <lineage>
        <taxon>Bacteria</taxon>
        <taxon>Bacillati</taxon>
        <taxon>Bacillota</taxon>
        <taxon>Bacilli</taxon>
        <taxon>Lactobacillales</taxon>
        <taxon>Lactobacillaceae</taxon>
        <taxon>Lacticaseibacillus</taxon>
    </lineage>
</organism>
<evidence type="ECO:0000256" key="1">
    <source>
        <dbReference type="ARBA" id="ARBA00022603"/>
    </source>
</evidence>
<keyword evidence="2 3" id="KW-0808">Transferase</keyword>
<proteinExistence type="predicted"/>
<dbReference type="InterPro" id="IPR004398">
    <property type="entry name" value="RNA_MeTrfase_RsmD"/>
</dbReference>
<accession>A0A0R1TZ69</accession>
<dbReference type="GO" id="GO:0031167">
    <property type="term" value="P:rRNA methylation"/>
    <property type="evidence" value="ECO:0007669"/>
    <property type="project" value="InterPro"/>
</dbReference>
<dbReference type="Pfam" id="PF03602">
    <property type="entry name" value="Cons_hypoth95"/>
    <property type="match status" value="1"/>
</dbReference>
<protein>
    <submittedName>
        <fullName evidence="3">rRNA (Guanine-N(2)-)-methyltransferase</fullName>
    </submittedName>
</protein>
<comment type="caution">
    <text evidence="3">The sequence shown here is derived from an EMBL/GenBank/DDBJ whole genome shotgun (WGS) entry which is preliminary data.</text>
</comment>
<dbReference type="Proteomes" id="UP000051922">
    <property type="component" value="Unassembled WGS sequence"/>
</dbReference>
<evidence type="ECO:0000313" key="4">
    <source>
        <dbReference type="Proteomes" id="UP000051922"/>
    </source>
</evidence>
<dbReference type="PANTHER" id="PTHR43542:SF1">
    <property type="entry name" value="METHYLTRANSFERASE"/>
    <property type="match status" value="1"/>
</dbReference>
<dbReference type="STRING" id="1423783.FC50_GL001725"/>
<dbReference type="PIRSF" id="PIRSF004553">
    <property type="entry name" value="CHP00095"/>
    <property type="match status" value="1"/>
</dbReference>
<dbReference type="EMBL" id="AZFJ01000052">
    <property type="protein sequence ID" value="KRL85556.1"/>
    <property type="molecule type" value="Genomic_DNA"/>
</dbReference>
<dbReference type="NCBIfam" id="TIGR00095">
    <property type="entry name" value="16S rRNA (guanine(966)-N(2))-methyltransferase RsmD"/>
    <property type="match status" value="1"/>
</dbReference>
<dbReference type="Gene3D" id="3.40.50.150">
    <property type="entry name" value="Vaccinia Virus protein VP39"/>
    <property type="match status" value="1"/>
</dbReference>
<keyword evidence="1 3" id="KW-0489">Methyltransferase</keyword>
<dbReference type="PANTHER" id="PTHR43542">
    <property type="entry name" value="METHYLTRANSFERASE"/>
    <property type="match status" value="1"/>
</dbReference>
<evidence type="ECO:0000313" key="3">
    <source>
        <dbReference type="EMBL" id="KRL85556.1"/>
    </source>
</evidence>
<gene>
    <name evidence="3" type="ORF">FC50_GL001725</name>
</gene>
<dbReference type="AlphaFoldDB" id="A0A0R1TZ69"/>
<evidence type="ECO:0000256" key="2">
    <source>
        <dbReference type="ARBA" id="ARBA00022679"/>
    </source>
</evidence>
<name>A0A0R1TZ69_9LACO</name>
<sequence>MVPGDTTRPTADKVKESIFNMIGPYFDGGQALDLYAGTGGLGIEAVSRGMAHATLVDSAYQAVKTIKQNVALLNAQDRFTVVKRSVQAACAALSADHRQFDLVMMDPPYAQQRVLAELASFVELNLLVPGATVAVETGTDVQYPEQIAGYRIHRLQTYKVAQVLVLERTEDA</sequence>
<dbReference type="CDD" id="cd02440">
    <property type="entry name" value="AdoMet_MTases"/>
    <property type="match status" value="1"/>
</dbReference>
<dbReference type="SUPFAM" id="SSF53335">
    <property type="entry name" value="S-adenosyl-L-methionine-dependent methyltransferases"/>
    <property type="match status" value="1"/>
</dbReference>
<reference evidence="3 4" key="1">
    <citation type="journal article" date="2015" name="Genome Announc.">
        <title>Expanding the biotechnology potential of lactobacilli through comparative genomics of 213 strains and associated genera.</title>
        <authorList>
            <person name="Sun Z."/>
            <person name="Harris H.M."/>
            <person name="McCann A."/>
            <person name="Guo C."/>
            <person name="Argimon S."/>
            <person name="Zhang W."/>
            <person name="Yang X."/>
            <person name="Jeffery I.B."/>
            <person name="Cooney J.C."/>
            <person name="Kagawa T.F."/>
            <person name="Liu W."/>
            <person name="Song Y."/>
            <person name="Salvetti E."/>
            <person name="Wrobel A."/>
            <person name="Rasinkangas P."/>
            <person name="Parkhill J."/>
            <person name="Rea M.C."/>
            <person name="O'Sullivan O."/>
            <person name="Ritari J."/>
            <person name="Douillard F.P."/>
            <person name="Paul Ross R."/>
            <person name="Yang R."/>
            <person name="Briner A.E."/>
            <person name="Felis G.E."/>
            <person name="de Vos W.M."/>
            <person name="Barrangou R."/>
            <person name="Klaenhammer T.R."/>
            <person name="Caufield P.W."/>
            <person name="Cui Y."/>
            <person name="Zhang H."/>
            <person name="O'Toole P.W."/>
        </authorList>
    </citation>
    <scope>NUCLEOTIDE SEQUENCE [LARGE SCALE GENOMIC DNA]</scope>
    <source>
        <strain evidence="3 4">DSM 15945</strain>
    </source>
</reference>